<evidence type="ECO:0000256" key="2">
    <source>
        <dbReference type="SAM" id="SignalP"/>
    </source>
</evidence>
<reference evidence="3 4" key="1">
    <citation type="journal article" date="2019" name="Commun. Biol.">
        <title>The bagworm genome reveals a unique fibroin gene that provides high tensile strength.</title>
        <authorList>
            <person name="Kono N."/>
            <person name="Nakamura H."/>
            <person name="Ohtoshi R."/>
            <person name="Tomita M."/>
            <person name="Numata K."/>
            <person name="Arakawa K."/>
        </authorList>
    </citation>
    <scope>NUCLEOTIDE SEQUENCE [LARGE SCALE GENOMIC DNA]</scope>
</reference>
<comment type="caution">
    <text evidence="3">The sequence shown here is derived from an EMBL/GenBank/DDBJ whole genome shotgun (WGS) entry which is preliminary data.</text>
</comment>
<gene>
    <name evidence="3" type="ORF">EVAR_26607_1</name>
</gene>
<evidence type="ECO:0000313" key="3">
    <source>
        <dbReference type="EMBL" id="GBP63293.1"/>
    </source>
</evidence>
<proteinExistence type="predicted"/>
<accession>A0A4C1XJE3</accession>
<name>A0A4C1XJE3_EUMVA</name>
<feature type="region of interest" description="Disordered" evidence="1">
    <location>
        <begin position="26"/>
        <end position="99"/>
    </location>
</feature>
<evidence type="ECO:0000256" key="1">
    <source>
        <dbReference type="SAM" id="MobiDB-lite"/>
    </source>
</evidence>
<dbReference type="EMBL" id="BGZK01000866">
    <property type="protein sequence ID" value="GBP63293.1"/>
    <property type="molecule type" value="Genomic_DNA"/>
</dbReference>
<dbReference type="Proteomes" id="UP000299102">
    <property type="component" value="Unassembled WGS sequence"/>
</dbReference>
<feature type="compositionally biased region" description="Low complexity" evidence="1">
    <location>
        <begin position="45"/>
        <end position="54"/>
    </location>
</feature>
<sequence>MIFIYDSLEFSLVVNFLLARSSAQEPCTAAARRRRRVQGERARSGSRTRSGGPLAAPPPRALRTFPVAVAPPPPSFSPHLYTSASSHAASESQLALKTS</sequence>
<keyword evidence="2" id="KW-0732">Signal</keyword>
<feature type="signal peptide" evidence="2">
    <location>
        <begin position="1"/>
        <end position="23"/>
    </location>
</feature>
<keyword evidence="4" id="KW-1185">Reference proteome</keyword>
<evidence type="ECO:0000313" key="4">
    <source>
        <dbReference type="Proteomes" id="UP000299102"/>
    </source>
</evidence>
<organism evidence="3 4">
    <name type="scientific">Eumeta variegata</name>
    <name type="common">Bagworm moth</name>
    <name type="synonym">Eumeta japonica</name>
    <dbReference type="NCBI Taxonomy" id="151549"/>
    <lineage>
        <taxon>Eukaryota</taxon>
        <taxon>Metazoa</taxon>
        <taxon>Ecdysozoa</taxon>
        <taxon>Arthropoda</taxon>
        <taxon>Hexapoda</taxon>
        <taxon>Insecta</taxon>
        <taxon>Pterygota</taxon>
        <taxon>Neoptera</taxon>
        <taxon>Endopterygota</taxon>
        <taxon>Lepidoptera</taxon>
        <taxon>Glossata</taxon>
        <taxon>Ditrysia</taxon>
        <taxon>Tineoidea</taxon>
        <taxon>Psychidae</taxon>
        <taxon>Oiketicinae</taxon>
        <taxon>Eumeta</taxon>
    </lineage>
</organism>
<dbReference type="AlphaFoldDB" id="A0A4C1XJE3"/>
<protein>
    <submittedName>
        <fullName evidence="3">Uncharacterized protein</fullName>
    </submittedName>
</protein>
<feature type="chain" id="PRO_5020028571" evidence="2">
    <location>
        <begin position="24"/>
        <end position="99"/>
    </location>
</feature>
<feature type="compositionally biased region" description="Polar residues" evidence="1">
    <location>
        <begin position="80"/>
        <end position="99"/>
    </location>
</feature>